<protein>
    <submittedName>
        <fullName evidence="1">Uncharacterized protein</fullName>
    </submittedName>
</protein>
<name>A0A6A5YS25_9PLEO</name>
<reference evidence="1" key="1">
    <citation type="journal article" date="2020" name="Stud. Mycol.">
        <title>101 Dothideomycetes genomes: a test case for predicting lifestyles and emergence of pathogens.</title>
        <authorList>
            <person name="Haridas S."/>
            <person name="Albert R."/>
            <person name="Binder M."/>
            <person name="Bloem J."/>
            <person name="Labutti K."/>
            <person name="Salamov A."/>
            <person name="Andreopoulos B."/>
            <person name="Baker S."/>
            <person name="Barry K."/>
            <person name="Bills G."/>
            <person name="Bluhm B."/>
            <person name="Cannon C."/>
            <person name="Castanera R."/>
            <person name="Culley D."/>
            <person name="Daum C."/>
            <person name="Ezra D."/>
            <person name="Gonzalez J."/>
            <person name="Henrissat B."/>
            <person name="Kuo A."/>
            <person name="Liang C."/>
            <person name="Lipzen A."/>
            <person name="Lutzoni F."/>
            <person name="Magnuson J."/>
            <person name="Mondo S."/>
            <person name="Nolan M."/>
            <person name="Ohm R."/>
            <person name="Pangilinan J."/>
            <person name="Park H.-J."/>
            <person name="Ramirez L."/>
            <person name="Alfaro M."/>
            <person name="Sun H."/>
            <person name="Tritt A."/>
            <person name="Yoshinaga Y."/>
            <person name="Zwiers L.-H."/>
            <person name="Turgeon B."/>
            <person name="Goodwin S."/>
            <person name="Spatafora J."/>
            <person name="Crous P."/>
            <person name="Grigoriev I."/>
        </authorList>
    </citation>
    <scope>NUCLEOTIDE SEQUENCE</scope>
    <source>
        <strain evidence="1">CBS 627.86</strain>
    </source>
</reference>
<sequence>MKGTNGRNSCDQVLYQSEEPSSGKRASCLYRDDHASCCTASDVGASRALESCLDGHQLKHRPATSRILMRVSPSNCRMISINNSNVFLLCMLE</sequence>
<gene>
    <name evidence="1" type="ORF">BDV96DRAFT_242976</name>
</gene>
<accession>A0A6A5YS25</accession>
<keyword evidence="2" id="KW-1185">Reference proteome</keyword>
<dbReference type="Proteomes" id="UP000799770">
    <property type="component" value="Unassembled WGS sequence"/>
</dbReference>
<evidence type="ECO:0000313" key="1">
    <source>
        <dbReference type="EMBL" id="KAF2109247.1"/>
    </source>
</evidence>
<dbReference type="AlphaFoldDB" id="A0A6A5YS25"/>
<proteinExistence type="predicted"/>
<dbReference type="EMBL" id="ML977343">
    <property type="protein sequence ID" value="KAF2109247.1"/>
    <property type="molecule type" value="Genomic_DNA"/>
</dbReference>
<organism evidence="1 2">
    <name type="scientific">Lophiotrema nucula</name>
    <dbReference type="NCBI Taxonomy" id="690887"/>
    <lineage>
        <taxon>Eukaryota</taxon>
        <taxon>Fungi</taxon>
        <taxon>Dikarya</taxon>
        <taxon>Ascomycota</taxon>
        <taxon>Pezizomycotina</taxon>
        <taxon>Dothideomycetes</taxon>
        <taxon>Pleosporomycetidae</taxon>
        <taxon>Pleosporales</taxon>
        <taxon>Lophiotremataceae</taxon>
        <taxon>Lophiotrema</taxon>
    </lineage>
</organism>
<evidence type="ECO:0000313" key="2">
    <source>
        <dbReference type="Proteomes" id="UP000799770"/>
    </source>
</evidence>